<dbReference type="Gene3D" id="3.40.605.10">
    <property type="entry name" value="Aldehyde Dehydrogenase, Chain A, domain 1"/>
    <property type="match status" value="1"/>
</dbReference>
<feature type="non-terminal residue" evidence="2">
    <location>
        <position position="178"/>
    </location>
</feature>
<reference evidence="2" key="1">
    <citation type="submission" date="2018-05" db="EMBL/GenBank/DDBJ databases">
        <authorList>
            <person name="Lanie J.A."/>
            <person name="Ng W.-L."/>
            <person name="Kazmierczak K.M."/>
            <person name="Andrzejewski T.M."/>
            <person name="Davidsen T.M."/>
            <person name="Wayne K.J."/>
            <person name="Tettelin H."/>
            <person name="Glass J.I."/>
            <person name="Rusch D."/>
            <person name="Podicherti R."/>
            <person name="Tsui H.-C.T."/>
            <person name="Winkler M.E."/>
        </authorList>
    </citation>
    <scope>NUCLEOTIDE SEQUENCE</scope>
</reference>
<dbReference type="SUPFAM" id="SSF53720">
    <property type="entry name" value="ALDH-like"/>
    <property type="match status" value="1"/>
</dbReference>
<proteinExistence type="predicted"/>
<name>A0A382DXZ6_9ZZZZ</name>
<dbReference type="EMBL" id="UINC01041720">
    <property type="protein sequence ID" value="SVB43386.1"/>
    <property type="molecule type" value="Genomic_DNA"/>
</dbReference>
<gene>
    <name evidence="2" type="ORF">METZ01_LOCUS196240</name>
</gene>
<dbReference type="InterPro" id="IPR016161">
    <property type="entry name" value="Ald_DH/histidinol_DH"/>
</dbReference>
<sequence>MNSLSLNNIQLSVASAKTFLDRGRQKMFINGEWVDAYDGSTFETIDPGTGTVINELAKGGITEINDAVDAARAALESDQWHNMLPVERAQILNKIADIMEGNIDELSELETLDQGKPLYVSRWAEIPGAIDQFRYFAGVARTIEGQTITSSISYQPQGKKTFSYTLRHPLGVVACITP</sequence>
<accession>A0A382DXZ6</accession>
<feature type="domain" description="Aldehyde dehydrogenase" evidence="1">
    <location>
        <begin position="33"/>
        <end position="178"/>
    </location>
</feature>
<evidence type="ECO:0000313" key="2">
    <source>
        <dbReference type="EMBL" id="SVB43386.1"/>
    </source>
</evidence>
<dbReference type="PANTHER" id="PTHR11699">
    <property type="entry name" value="ALDEHYDE DEHYDROGENASE-RELATED"/>
    <property type="match status" value="1"/>
</dbReference>
<dbReference type="Pfam" id="PF00171">
    <property type="entry name" value="Aldedh"/>
    <property type="match status" value="1"/>
</dbReference>
<dbReference type="InterPro" id="IPR016162">
    <property type="entry name" value="Ald_DH_N"/>
</dbReference>
<dbReference type="InterPro" id="IPR015590">
    <property type="entry name" value="Aldehyde_DH_dom"/>
</dbReference>
<organism evidence="2">
    <name type="scientific">marine metagenome</name>
    <dbReference type="NCBI Taxonomy" id="408172"/>
    <lineage>
        <taxon>unclassified sequences</taxon>
        <taxon>metagenomes</taxon>
        <taxon>ecological metagenomes</taxon>
    </lineage>
</organism>
<evidence type="ECO:0000259" key="1">
    <source>
        <dbReference type="Pfam" id="PF00171"/>
    </source>
</evidence>
<protein>
    <recommendedName>
        <fullName evidence="1">Aldehyde dehydrogenase domain-containing protein</fullName>
    </recommendedName>
</protein>
<dbReference type="GO" id="GO:0016491">
    <property type="term" value="F:oxidoreductase activity"/>
    <property type="evidence" value="ECO:0007669"/>
    <property type="project" value="InterPro"/>
</dbReference>
<dbReference type="AlphaFoldDB" id="A0A382DXZ6"/>